<dbReference type="GO" id="GO:0015171">
    <property type="term" value="F:amino acid transmembrane transporter activity"/>
    <property type="evidence" value="ECO:0007669"/>
    <property type="project" value="TreeGrafter"/>
</dbReference>
<dbReference type="PANTHER" id="PTHR30086:SF20">
    <property type="entry name" value="ARGININE EXPORTER PROTEIN ARGO-RELATED"/>
    <property type="match status" value="1"/>
</dbReference>
<feature type="transmembrane region" description="Helical" evidence="6">
    <location>
        <begin position="109"/>
        <end position="130"/>
    </location>
</feature>
<accession>A0A0E1XDG1</accession>
<dbReference type="GO" id="GO:0005886">
    <property type="term" value="C:plasma membrane"/>
    <property type="evidence" value="ECO:0007669"/>
    <property type="project" value="UniProtKB-SubCell"/>
</dbReference>
<keyword evidence="2" id="KW-1003">Cell membrane</keyword>
<dbReference type="AlphaFoldDB" id="A0A0E1XDG1"/>
<evidence type="ECO:0000313" key="7">
    <source>
        <dbReference type="EMBL" id="EFH96640.1"/>
    </source>
</evidence>
<evidence type="ECO:0000256" key="3">
    <source>
        <dbReference type="ARBA" id="ARBA00022692"/>
    </source>
</evidence>
<dbReference type="Proteomes" id="UP000003455">
    <property type="component" value="Chromosome"/>
</dbReference>
<evidence type="ECO:0000256" key="6">
    <source>
        <dbReference type="SAM" id="Phobius"/>
    </source>
</evidence>
<feature type="transmembrane region" description="Helical" evidence="6">
    <location>
        <begin position="6"/>
        <end position="31"/>
    </location>
</feature>
<feature type="transmembrane region" description="Helical" evidence="6">
    <location>
        <begin position="142"/>
        <end position="162"/>
    </location>
</feature>
<evidence type="ECO:0000256" key="2">
    <source>
        <dbReference type="ARBA" id="ARBA00022475"/>
    </source>
</evidence>
<evidence type="ECO:0000256" key="5">
    <source>
        <dbReference type="ARBA" id="ARBA00023136"/>
    </source>
</evidence>
<keyword evidence="3 6" id="KW-0812">Transmembrane</keyword>
<proteinExistence type="predicted"/>
<name>A0A0E1XDG1_STAAU</name>
<evidence type="ECO:0000256" key="4">
    <source>
        <dbReference type="ARBA" id="ARBA00022989"/>
    </source>
</evidence>
<dbReference type="EMBL" id="ACJA02000001">
    <property type="protein sequence ID" value="EFH96640.1"/>
    <property type="molecule type" value="Genomic_DNA"/>
</dbReference>
<feature type="transmembrane region" description="Helical" evidence="6">
    <location>
        <begin position="76"/>
        <end position="97"/>
    </location>
</feature>
<protein>
    <submittedName>
        <fullName evidence="7">Translocator protein, LysE family</fullName>
    </submittedName>
</protein>
<feature type="transmembrane region" description="Helical" evidence="6">
    <location>
        <begin position="38"/>
        <end position="56"/>
    </location>
</feature>
<dbReference type="RefSeq" id="WP_001793878.1">
    <property type="nucleotide sequence ID" value="NZ_CM000952.1"/>
</dbReference>
<dbReference type="Pfam" id="PF01810">
    <property type="entry name" value="LysE"/>
    <property type="match status" value="1"/>
</dbReference>
<dbReference type="HOGENOM" id="CLU_087840_4_1_9"/>
<dbReference type="PANTHER" id="PTHR30086">
    <property type="entry name" value="ARGININE EXPORTER PROTEIN ARGO"/>
    <property type="match status" value="1"/>
</dbReference>
<keyword evidence="5 6" id="KW-0472">Membrane</keyword>
<comment type="caution">
    <text evidence="7">The sequence shown here is derived from an EMBL/GenBank/DDBJ whole genome shotgun (WGS) entry which is preliminary data.</text>
</comment>
<gene>
    <name evidence="7" type="ORF">HMPREF0769_10642</name>
</gene>
<sequence length="170" mass="18766">MINALPVVITAGLCDTFLIIIAVLGVSLILMSLPVLQLFIYIVGLFFLLYMAWSLWKEKPNTLENYEPMSTKKQIGFAISVSLLNPHAIMDTVGVIGSSASVYSGLEKILFCIATIMVSWLWFFLLAILGKVLGSIDRTGKYILFLNKISSIIIIAVSIVIVKNILKLIL</sequence>
<dbReference type="InterPro" id="IPR001123">
    <property type="entry name" value="LeuE-type"/>
</dbReference>
<keyword evidence="4 6" id="KW-1133">Transmembrane helix</keyword>
<comment type="subcellular location">
    <subcellularLocation>
        <location evidence="1">Cell membrane</location>
        <topology evidence="1">Multi-pass membrane protein</topology>
    </subcellularLocation>
</comment>
<evidence type="ECO:0000256" key="1">
    <source>
        <dbReference type="ARBA" id="ARBA00004651"/>
    </source>
</evidence>
<reference evidence="7" key="1">
    <citation type="submission" date="2010-05" db="EMBL/GenBank/DDBJ databases">
        <authorList>
            <person name="Muzny D."/>
            <person name="Qin X."/>
            <person name="Buhay C."/>
            <person name="Dugan-Rocha S."/>
            <person name="Ding Y."/>
            <person name="Chen G."/>
            <person name="Hawes A."/>
            <person name="Holder M."/>
            <person name="Jhangiani S."/>
            <person name="Johnson A."/>
            <person name="Khan Z."/>
            <person name="Li Z."/>
            <person name="Liu W."/>
            <person name="Liu X."/>
            <person name="Perez L."/>
            <person name="Shen H."/>
            <person name="Wang Q."/>
            <person name="Watt J."/>
            <person name="Xi L."/>
            <person name="Xin Y."/>
            <person name="Zhou J."/>
            <person name="Deng J."/>
            <person name="Jiang H."/>
            <person name="Liu Y."/>
            <person name="Qu J."/>
            <person name="Song X.-Z."/>
            <person name="Zhang L."/>
            <person name="Villasana D."/>
            <person name="Johnson A."/>
            <person name="Liu J."/>
            <person name="Liyanage D."/>
            <person name="Lorensuhewa L."/>
            <person name="Robinson T."/>
            <person name="Song A."/>
            <person name="Song B.-B."/>
            <person name="Dinh H."/>
            <person name="Thornton R."/>
            <person name="Coyle M."/>
            <person name="Francisco L."/>
            <person name="Jackson L."/>
            <person name="Javaid M."/>
            <person name="Korchina V."/>
            <person name="Kovar C."/>
            <person name="Mata R."/>
            <person name="Mathew T."/>
            <person name="Ngo R."/>
            <person name="Nguyen L."/>
            <person name="Nguyen N."/>
            <person name="Okwuonu G."/>
            <person name="Ongeri F."/>
            <person name="Pham C."/>
            <person name="Simmons D."/>
            <person name="Wilczek-Boney K."/>
            <person name="Hale W."/>
            <person name="Jakkamsetti A."/>
            <person name="Pham P."/>
            <person name="Ruth R."/>
            <person name="San Lucas F."/>
            <person name="Warren J."/>
            <person name="Zhang J."/>
            <person name="Zhao Z."/>
            <person name="Zhou C."/>
            <person name="Zhu D."/>
            <person name="Lee S."/>
            <person name="Bess C."/>
            <person name="Blankenburg K."/>
            <person name="Forbes L."/>
            <person name="Fu Q."/>
            <person name="Gubbala S."/>
            <person name="Hirani K."/>
            <person name="Jayaseelan J.C."/>
            <person name="Lara F."/>
            <person name="Munidasa M."/>
            <person name="Palculict T."/>
            <person name="Patil S."/>
            <person name="Pu L.-L."/>
            <person name="Saada N."/>
            <person name="Tang L."/>
            <person name="Weissenberger G."/>
            <person name="Zhu Y."/>
            <person name="Hemphill L."/>
            <person name="Shang Y."/>
            <person name="Youmans B."/>
            <person name="Ayvaz T."/>
            <person name="Ross M."/>
            <person name="Santibanez J."/>
            <person name="Aqrawi P."/>
            <person name="Gross S."/>
            <person name="Joshi V."/>
            <person name="Fowler G."/>
            <person name="Nazareth L."/>
            <person name="Reid J."/>
            <person name="Worley K."/>
            <person name="Petrosino J."/>
            <person name="Highlander S."/>
            <person name="Gibbs R."/>
        </authorList>
    </citation>
    <scope>NUCLEOTIDE SEQUENCE [LARGE SCALE GENOMIC DNA]</scope>
    <source>
        <strain evidence="7">MN8</strain>
    </source>
</reference>
<organism evidence="7">
    <name type="scientific">Staphylococcus aureus subsp. aureus MN8</name>
    <dbReference type="NCBI Taxonomy" id="548470"/>
    <lineage>
        <taxon>Bacteria</taxon>
        <taxon>Bacillati</taxon>
        <taxon>Bacillota</taxon>
        <taxon>Bacilli</taxon>
        <taxon>Bacillales</taxon>
        <taxon>Staphylococcaceae</taxon>
        <taxon>Staphylococcus</taxon>
    </lineage>
</organism>